<name>A0A2H3B6Z3_9AGAR</name>
<proteinExistence type="predicted"/>
<organism evidence="1 2">
    <name type="scientific">Armillaria solidipes</name>
    <dbReference type="NCBI Taxonomy" id="1076256"/>
    <lineage>
        <taxon>Eukaryota</taxon>
        <taxon>Fungi</taxon>
        <taxon>Dikarya</taxon>
        <taxon>Basidiomycota</taxon>
        <taxon>Agaricomycotina</taxon>
        <taxon>Agaricomycetes</taxon>
        <taxon>Agaricomycetidae</taxon>
        <taxon>Agaricales</taxon>
        <taxon>Marasmiineae</taxon>
        <taxon>Physalacriaceae</taxon>
        <taxon>Armillaria</taxon>
    </lineage>
</organism>
<dbReference type="EMBL" id="KZ293463">
    <property type="protein sequence ID" value="PBK62792.1"/>
    <property type="molecule type" value="Genomic_DNA"/>
</dbReference>
<protein>
    <submittedName>
        <fullName evidence="1">Uncharacterized protein</fullName>
    </submittedName>
</protein>
<accession>A0A2H3B6Z3</accession>
<dbReference type="AlphaFoldDB" id="A0A2H3B6Z3"/>
<evidence type="ECO:0000313" key="2">
    <source>
        <dbReference type="Proteomes" id="UP000218334"/>
    </source>
</evidence>
<reference evidence="2" key="1">
    <citation type="journal article" date="2017" name="Nat. Ecol. Evol.">
        <title>Genome expansion and lineage-specific genetic innovations in the forest pathogenic fungi Armillaria.</title>
        <authorList>
            <person name="Sipos G."/>
            <person name="Prasanna A.N."/>
            <person name="Walter M.C."/>
            <person name="O'Connor E."/>
            <person name="Balint B."/>
            <person name="Krizsan K."/>
            <person name="Kiss B."/>
            <person name="Hess J."/>
            <person name="Varga T."/>
            <person name="Slot J."/>
            <person name="Riley R."/>
            <person name="Boka B."/>
            <person name="Rigling D."/>
            <person name="Barry K."/>
            <person name="Lee J."/>
            <person name="Mihaltcheva S."/>
            <person name="LaButti K."/>
            <person name="Lipzen A."/>
            <person name="Waldron R."/>
            <person name="Moloney N.M."/>
            <person name="Sperisen C."/>
            <person name="Kredics L."/>
            <person name="Vagvoelgyi C."/>
            <person name="Patrignani A."/>
            <person name="Fitzpatrick D."/>
            <person name="Nagy I."/>
            <person name="Doyle S."/>
            <person name="Anderson J.B."/>
            <person name="Grigoriev I.V."/>
            <person name="Gueldener U."/>
            <person name="Muensterkoetter M."/>
            <person name="Nagy L.G."/>
        </authorList>
    </citation>
    <scope>NUCLEOTIDE SEQUENCE [LARGE SCALE GENOMIC DNA]</scope>
    <source>
        <strain evidence="2">28-4</strain>
    </source>
</reference>
<dbReference type="Proteomes" id="UP000218334">
    <property type="component" value="Unassembled WGS sequence"/>
</dbReference>
<keyword evidence="2" id="KW-1185">Reference proteome</keyword>
<gene>
    <name evidence="1" type="ORF">ARMSODRAFT_1008096</name>
</gene>
<sequence>MNRLKQTTLGEYCGSGAGMALTSSASLKTARQRRRRRASYKGQAIIAVLVDNRRDLSNGTAEPILRGSLVKSKSIYRPPHSSISILGDGRHDYREQIAIGAMTTRRQASSTQADEGPILIFFRDWESFCVIHVAGPSGTYILSSIVSYIIVRYTMDGRQSRLARYYTLNVPSPARTLSCVRRCICLHLEGRMGDPSMFYA</sequence>
<evidence type="ECO:0000313" key="1">
    <source>
        <dbReference type="EMBL" id="PBK62792.1"/>
    </source>
</evidence>